<comment type="catalytic activity">
    <reaction evidence="6">
        <text>adenosine(1618) in 23S rRNA + S-adenosyl-L-methionine = N(6)-methyladenosine(1618) in 23S rRNA + S-adenosyl-L-homocysteine + H(+)</text>
        <dbReference type="Rhea" id="RHEA:16497"/>
        <dbReference type="Rhea" id="RHEA-COMP:10229"/>
        <dbReference type="Rhea" id="RHEA-COMP:10231"/>
        <dbReference type="ChEBI" id="CHEBI:15378"/>
        <dbReference type="ChEBI" id="CHEBI:57856"/>
        <dbReference type="ChEBI" id="CHEBI:59789"/>
        <dbReference type="ChEBI" id="CHEBI:74411"/>
        <dbReference type="ChEBI" id="CHEBI:74449"/>
        <dbReference type="EC" id="2.1.1.181"/>
    </reaction>
</comment>
<dbReference type="GO" id="GO:0005737">
    <property type="term" value="C:cytoplasm"/>
    <property type="evidence" value="ECO:0007669"/>
    <property type="project" value="UniProtKB-SubCell"/>
</dbReference>
<dbReference type="CDD" id="cd02440">
    <property type="entry name" value="AdoMet_MTases"/>
    <property type="match status" value="1"/>
</dbReference>
<evidence type="ECO:0000256" key="6">
    <source>
        <dbReference type="HAMAP-Rule" id="MF_01848"/>
    </source>
</evidence>
<evidence type="ECO:0000256" key="2">
    <source>
        <dbReference type="ARBA" id="ARBA00022552"/>
    </source>
</evidence>
<dbReference type="NCBIfam" id="NF008725">
    <property type="entry name" value="PRK11727.1"/>
    <property type="match status" value="1"/>
</dbReference>
<keyword evidence="8" id="KW-1185">Reference proteome</keyword>
<protein>
    <recommendedName>
        <fullName evidence="6">Ribosomal RNA large subunit methyltransferase F</fullName>
        <ecNumber evidence="6">2.1.1.181</ecNumber>
    </recommendedName>
    <alternativeName>
        <fullName evidence="6">23S rRNA mA1618 methyltransferase</fullName>
    </alternativeName>
    <alternativeName>
        <fullName evidence="6">rRNA adenine N-6-methyltransferase</fullName>
    </alternativeName>
</protein>
<keyword evidence="2 6" id="KW-0698">rRNA processing</keyword>
<comment type="similarity">
    <text evidence="6">Belongs to the methyltransferase superfamily. METTL16/RlmF family.</text>
</comment>
<keyword evidence="3 6" id="KW-0489">Methyltransferase</keyword>
<proteinExistence type="inferred from homology"/>
<dbReference type="Proteomes" id="UP000315971">
    <property type="component" value="Unassembled WGS sequence"/>
</dbReference>
<dbReference type="SUPFAM" id="SSF53335">
    <property type="entry name" value="S-adenosyl-L-methionine-dependent methyltransferases"/>
    <property type="match status" value="1"/>
</dbReference>
<evidence type="ECO:0000256" key="1">
    <source>
        <dbReference type="ARBA" id="ARBA00022490"/>
    </source>
</evidence>
<dbReference type="OrthoDB" id="1115728at2"/>
<comment type="subcellular location">
    <subcellularLocation>
        <location evidence="6">Cytoplasm</location>
    </subcellularLocation>
</comment>
<dbReference type="EC" id="2.1.1.181" evidence="6"/>
<name>A0A521BYV1_9SPHI</name>
<keyword evidence="1 6" id="KW-0963">Cytoplasm</keyword>
<dbReference type="Pfam" id="PF05971">
    <property type="entry name" value="Methyltransf_10"/>
    <property type="match status" value="1"/>
</dbReference>
<sequence length="328" mass="37025">MTQNPKDSPAEKEGLHPRNPHRFQYNFKQLIQSYPALKSFVKLNKYNNESIDFADPSAVKALNKALLIHFYGIANWDIPKNYLCPPIPGRADYIHYLADLLGSCNGNVIPTGKNIQGLDIGVGANCIYPIIGAYEYNWRFVGSDIDLVAINSATQIIKSNDSLRNGIECRLQTSRSDIFKGVIKPGEQFDFSMCNPPFHASLAEAQKGTLRKLNNLGAKKITKPVLNFGGQNAELWCEGGEEGFVRKMIEQSALMPTNVFWFTTLVSKKDNLAGIYKTLKKVKAVAVKTVDMAQGQKVSRIVAWTFLNKTEQKNWQRKRWMEVRNNKY</sequence>
<dbReference type="PANTHER" id="PTHR13393:SF0">
    <property type="entry name" value="RNA N6-ADENOSINE-METHYLTRANSFERASE METTL16"/>
    <property type="match status" value="1"/>
</dbReference>
<dbReference type="RefSeq" id="WP_142602309.1">
    <property type="nucleotide sequence ID" value="NZ_FXSZ01000003.1"/>
</dbReference>
<dbReference type="GO" id="GO:0070475">
    <property type="term" value="P:rRNA base methylation"/>
    <property type="evidence" value="ECO:0007669"/>
    <property type="project" value="TreeGrafter"/>
</dbReference>
<dbReference type="InterPro" id="IPR016909">
    <property type="entry name" value="rRNA_lsu_MeTfrase_F"/>
</dbReference>
<organism evidence="7 8">
    <name type="scientific">Solitalea koreensis</name>
    <dbReference type="NCBI Taxonomy" id="543615"/>
    <lineage>
        <taxon>Bacteria</taxon>
        <taxon>Pseudomonadati</taxon>
        <taxon>Bacteroidota</taxon>
        <taxon>Sphingobacteriia</taxon>
        <taxon>Sphingobacteriales</taxon>
        <taxon>Sphingobacteriaceae</taxon>
        <taxon>Solitalea</taxon>
    </lineage>
</organism>
<evidence type="ECO:0000313" key="7">
    <source>
        <dbReference type="EMBL" id="SMO52378.1"/>
    </source>
</evidence>
<gene>
    <name evidence="6" type="primary">rlmF</name>
    <name evidence="7" type="ORF">SAMN06265350_10360</name>
</gene>
<dbReference type="PIRSF" id="PIRSF029038">
    <property type="entry name" value="Mtase_YbiN_prd"/>
    <property type="match status" value="1"/>
</dbReference>
<reference evidence="7 8" key="1">
    <citation type="submission" date="2017-05" db="EMBL/GenBank/DDBJ databases">
        <authorList>
            <person name="Varghese N."/>
            <person name="Submissions S."/>
        </authorList>
    </citation>
    <scope>NUCLEOTIDE SEQUENCE [LARGE SCALE GENOMIC DNA]</scope>
    <source>
        <strain evidence="7 8">DSM 21342</strain>
    </source>
</reference>
<evidence type="ECO:0000256" key="4">
    <source>
        <dbReference type="ARBA" id="ARBA00022679"/>
    </source>
</evidence>
<dbReference type="GO" id="GO:0052907">
    <property type="term" value="F:23S rRNA (adenine(1618)-N(6))-methyltransferase activity"/>
    <property type="evidence" value="ECO:0007669"/>
    <property type="project" value="UniProtKB-EC"/>
</dbReference>
<keyword evidence="5 6" id="KW-0949">S-adenosyl-L-methionine</keyword>
<evidence type="ECO:0000313" key="8">
    <source>
        <dbReference type="Proteomes" id="UP000315971"/>
    </source>
</evidence>
<keyword evidence="4 6" id="KW-0808">Transferase</keyword>
<evidence type="ECO:0000256" key="5">
    <source>
        <dbReference type="ARBA" id="ARBA00022691"/>
    </source>
</evidence>
<dbReference type="InterPro" id="IPR029063">
    <property type="entry name" value="SAM-dependent_MTases_sf"/>
</dbReference>
<evidence type="ECO:0000256" key="3">
    <source>
        <dbReference type="ARBA" id="ARBA00022603"/>
    </source>
</evidence>
<dbReference type="Gene3D" id="3.40.50.150">
    <property type="entry name" value="Vaccinia Virus protein VP39"/>
    <property type="match status" value="1"/>
</dbReference>
<comment type="function">
    <text evidence="6">Specifically methylates the adenine in position 1618 of 23S rRNA.</text>
</comment>
<dbReference type="AlphaFoldDB" id="A0A521BYV1"/>
<dbReference type="InterPro" id="IPR010286">
    <property type="entry name" value="METTL16/RlmF"/>
</dbReference>
<accession>A0A521BYV1</accession>
<dbReference type="HAMAP" id="MF_01848">
    <property type="entry name" value="23SrRNA_methyltr_F"/>
    <property type="match status" value="1"/>
</dbReference>
<dbReference type="EMBL" id="FXSZ01000003">
    <property type="protein sequence ID" value="SMO52378.1"/>
    <property type="molecule type" value="Genomic_DNA"/>
</dbReference>
<dbReference type="PANTHER" id="PTHR13393">
    <property type="entry name" value="SAM-DEPENDENT METHYLTRANSFERASE"/>
    <property type="match status" value="1"/>
</dbReference>